<evidence type="ECO:0000256" key="4">
    <source>
        <dbReference type="ARBA" id="ARBA00022777"/>
    </source>
</evidence>
<name>A0A8C6LV97_NOTFU</name>
<gene>
    <name evidence="7" type="primary">LOC107381486</name>
</gene>
<reference evidence="7" key="3">
    <citation type="submission" date="2025-09" db="UniProtKB">
        <authorList>
            <consortium name="Ensembl"/>
        </authorList>
    </citation>
    <scope>IDENTIFICATION</scope>
</reference>
<organism evidence="7 8">
    <name type="scientific">Nothobranchius furzeri</name>
    <name type="common">Turquoise killifish</name>
    <dbReference type="NCBI Taxonomy" id="105023"/>
    <lineage>
        <taxon>Eukaryota</taxon>
        <taxon>Metazoa</taxon>
        <taxon>Chordata</taxon>
        <taxon>Craniata</taxon>
        <taxon>Vertebrata</taxon>
        <taxon>Euteleostomi</taxon>
        <taxon>Actinopterygii</taxon>
        <taxon>Neopterygii</taxon>
        <taxon>Teleostei</taxon>
        <taxon>Neoteleostei</taxon>
        <taxon>Acanthomorphata</taxon>
        <taxon>Ovalentaria</taxon>
        <taxon>Atherinomorphae</taxon>
        <taxon>Cyprinodontiformes</taxon>
        <taxon>Nothobranchiidae</taxon>
        <taxon>Nothobranchius</taxon>
    </lineage>
</organism>
<evidence type="ECO:0000313" key="7">
    <source>
        <dbReference type="Ensembl" id="ENSNFUP00015024472.1"/>
    </source>
</evidence>
<dbReference type="InterPro" id="IPR011009">
    <property type="entry name" value="Kinase-like_dom_sf"/>
</dbReference>
<dbReference type="GO" id="GO:0007224">
    <property type="term" value="P:smoothened signaling pathway"/>
    <property type="evidence" value="ECO:0007669"/>
    <property type="project" value="TreeGrafter"/>
</dbReference>
<dbReference type="GO" id="GO:0004674">
    <property type="term" value="F:protein serine/threonine kinase activity"/>
    <property type="evidence" value="ECO:0007669"/>
    <property type="project" value="UniProtKB-KW"/>
</dbReference>
<dbReference type="InterPro" id="IPR000719">
    <property type="entry name" value="Prot_kinase_dom"/>
</dbReference>
<dbReference type="PANTHER" id="PTHR24058:SF53">
    <property type="entry name" value="HOMEODOMAIN-INTERACTING PROTEIN KINASE 2"/>
    <property type="match status" value="1"/>
</dbReference>
<dbReference type="GO" id="GO:0016605">
    <property type="term" value="C:PML body"/>
    <property type="evidence" value="ECO:0007669"/>
    <property type="project" value="TreeGrafter"/>
</dbReference>
<dbReference type="Pfam" id="PF00069">
    <property type="entry name" value="Pkinase"/>
    <property type="match status" value="1"/>
</dbReference>
<keyword evidence="8" id="KW-1185">Reference proteome</keyword>
<dbReference type="PANTHER" id="PTHR24058">
    <property type="entry name" value="DUAL SPECIFICITY PROTEIN KINASE"/>
    <property type="match status" value="1"/>
</dbReference>
<keyword evidence="5" id="KW-0067">ATP-binding</keyword>
<keyword evidence="1" id="KW-0723">Serine/threonine-protein kinase</keyword>
<dbReference type="GO" id="GO:0005524">
    <property type="term" value="F:ATP binding"/>
    <property type="evidence" value="ECO:0007669"/>
    <property type="project" value="UniProtKB-KW"/>
</dbReference>
<evidence type="ECO:0000256" key="1">
    <source>
        <dbReference type="ARBA" id="ARBA00022527"/>
    </source>
</evidence>
<dbReference type="GO" id="GO:0046332">
    <property type="term" value="F:SMAD binding"/>
    <property type="evidence" value="ECO:0007669"/>
    <property type="project" value="TreeGrafter"/>
</dbReference>
<dbReference type="SMART" id="SM00220">
    <property type="entry name" value="S_TKc"/>
    <property type="match status" value="1"/>
</dbReference>
<dbReference type="SUPFAM" id="SSF56112">
    <property type="entry name" value="Protein kinase-like (PK-like)"/>
    <property type="match status" value="1"/>
</dbReference>
<dbReference type="InterPro" id="IPR050494">
    <property type="entry name" value="Ser_Thr_dual-spec_kinase"/>
</dbReference>
<keyword evidence="4" id="KW-0418">Kinase</keyword>
<dbReference type="GO" id="GO:0004713">
    <property type="term" value="F:protein tyrosine kinase activity"/>
    <property type="evidence" value="ECO:0007669"/>
    <property type="project" value="TreeGrafter"/>
</dbReference>
<dbReference type="Ensembl" id="ENSNFUT00015025579.1">
    <property type="protein sequence ID" value="ENSNFUP00015024472.1"/>
    <property type="gene ID" value="ENSNFUG00015011828.1"/>
</dbReference>
<dbReference type="Proteomes" id="UP000694548">
    <property type="component" value="Chromosome sgr01"/>
</dbReference>
<dbReference type="Gene3D" id="1.10.510.10">
    <property type="entry name" value="Transferase(Phosphotransferase) domain 1"/>
    <property type="match status" value="1"/>
</dbReference>
<dbReference type="PROSITE" id="PS50011">
    <property type="entry name" value="PROTEIN_KINASE_DOM"/>
    <property type="match status" value="1"/>
</dbReference>
<evidence type="ECO:0000259" key="6">
    <source>
        <dbReference type="PROSITE" id="PS50011"/>
    </source>
</evidence>
<proteinExistence type="predicted"/>
<dbReference type="GO" id="GO:0045944">
    <property type="term" value="P:positive regulation of transcription by RNA polymerase II"/>
    <property type="evidence" value="ECO:0007669"/>
    <property type="project" value="TreeGrafter"/>
</dbReference>
<accession>A0A8C6LV97</accession>
<keyword evidence="3" id="KW-0547">Nucleotide-binding</keyword>
<evidence type="ECO:0000313" key="8">
    <source>
        <dbReference type="Proteomes" id="UP000694548"/>
    </source>
</evidence>
<dbReference type="GeneTree" id="ENSGT00940000164472"/>
<dbReference type="GO" id="GO:0003713">
    <property type="term" value="F:transcription coactivator activity"/>
    <property type="evidence" value="ECO:0007669"/>
    <property type="project" value="TreeGrafter"/>
</dbReference>
<reference evidence="7" key="2">
    <citation type="submission" date="2025-08" db="UniProtKB">
        <authorList>
            <consortium name="Ensembl"/>
        </authorList>
    </citation>
    <scope>IDENTIFICATION</scope>
</reference>
<protein>
    <recommendedName>
        <fullName evidence="6">Protein kinase domain-containing protein</fullName>
    </recommendedName>
</protein>
<feature type="domain" description="Protein kinase" evidence="6">
    <location>
        <begin position="1"/>
        <end position="177"/>
    </location>
</feature>
<evidence type="ECO:0000256" key="5">
    <source>
        <dbReference type="ARBA" id="ARBA00022840"/>
    </source>
</evidence>
<evidence type="ECO:0000256" key="2">
    <source>
        <dbReference type="ARBA" id="ARBA00022679"/>
    </source>
</evidence>
<dbReference type="GO" id="GO:0003714">
    <property type="term" value="F:transcription corepressor activity"/>
    <property type="evidence" value="ECO:0007669"/>
    <property type="project" value="TreeGrafter"/>
</dbReference>
<dbReference type="GO" id="GO:0042771">
    <property type="term" value="P:intrinsic apoptotic signaling pathway in response to DNA damage by p53 class mediator"/>
    <property type="evidence" value="ECO:0007669"/>
    <property type="project" value="TreeGrafter"/>
</dbReference>
<dbReference type="GO" id="GO:0005737">
    <property type="term" value="C:cytoplasm"/>
    <property type="evidence" value="ECO:0007669"/>
    <property type="project" value="TreeGrafter"/>
</dbReference>
<evidence type="ECO:0000256" key="3">
    <source>
        <dbReference type="ARBA" id="ARBA00022741"/>
    </source>
</evidence>
<keyword evidence="2" id="KW-0808">Transferase</keyword>
<dbReference type="AlphaFoldDB" id="A0A8C6LV97"/>
<reference evidence="7" key="1">
    <citation type="submission" date="2014-08" db="EMBL/GenBank/DDBJ databases">
        <authorList>
            <person name="Senf B."/>
            <person name="Petzold A."/>
            <person name="Downie B.R."/>
            <person name="Koch P."/>
            <person name="Platzer M."/>
        </authorList>
    </citation>
    <scope>NUCLEOTIDE SEQUENCE [LARGE SCALE GENOMIC DNA]</scope>
    <source>
        <strain evidence="7">GRZ</strain>
    </source>
</reference>
<sequence length="242" mass="26987">MFVHWGGSLQRYSQTLIAKQLLLALNHLHSVSLTHLNLTAEDISLVDHKSQPFKVKLSGFGFAGKTSKLSKMEIPKTIGHCAPEVLLDCPLNESVDIWSLGSLLASLFVGRPLFPTECAYEYLKIIMKLFGQPDQTKTEDKIEFKDLFAFVDLLKKMLTLNPEDRISPADALNHRFISMEHFPVSNASETHEIPAVSQITSQDDVKIHESDLDVADSCKKLDPSMLELEKGAQFCSFGVEGI</sequence>